<name>A0A392V977_9FABA</name>
<protein>
    <submittedName>
        <fullName evidence="1">Uncharacterized protein</fullName>
    </submittedName>
</protein>
<dbReference type="Proteomes" id="UP000265520">
    <property type="component" value="Unassembled WGS sequence"/>
</dbReference>
<dbReference type="AlphaFoldDB" id="A0A392V977"/>
<proteinExistence type="predicted"/>
<organism evidence="1 2">
    <name type="scientific">Trifolium medium</name>
    <dbReference type="NCBI Taxonomy" id="97028"/>
    <lineage>
        <taxon>Eukaryota</taxon>
        <taxon>Viridiplantae</taxon>
        <taxon>Streptophyta</taxon>
        <taxon>Embryophyta</taxon>
        <taxon>Tracheophyta</taxon>
        <taxon>Spermatophyta</taxon>
        <taxon>Magnoliopsida</taxon>
        <taxon>eudicotyledons</taxon>
        <taxon>Gunneridae</taxon>
        <taxon>Pentapetalae</taxon>
        <taxon>rosids</taxon>
        <taxon>fabids</taxon>
        <taxon>Fabales</taxon>
        <taxon>Fabaceae</taxon>
        <taxon>Papilionoideae</taxon>
        <taxon>50 kb inversion clade</taxon>
        <taxon>NPAAA clade</taxon>
        <taxon>Hologalegina</taxon>
        <taxon>IRL clade</taxon>
        <taxon>Trifolieae</taxon>
        <taxon>Trifolium</taxon>
    </lineage>
</organism>
<dbReference type="EMBL" id="LXQA011080220">
    <property type="protein sequence ID" value="MCI83992.1"/>
    <property type="molecule type" value="Genomic_DNA"/>
</dbReference>
<sequence length="36" mass="3492">FGATVVMTDEDIGKRTTVAIDSGDDDGLHGGGLGGG</sequence>
<feature type="non-terminal residue" evidence="1">
    <location>
        <position position="1"/>
    </location>
</feature>
<keyword evidence="2" id="KW-1185">Reference proteome</keyword>
<comment type="caution">
    <text evidence="1">The sequence shown here is derived from an EMBL/GenBank/DDBJ whole genome shotgun (WGS) entry which is preliminary data.</text>
</comment>
<evidence type="ECO:0000313" key="2">
    <source>
        <dbReference type="Proteomes" id="UP000265520"/>
    </source>
</evidence>
<accession>A0A392V977</accession>
<reference evidence="1 2" key="1">
    <citation type="journal article" date="2018" name="Front. Plant Sci.">
        <title>Red Clover (Trifolium pratense) and Zigzag Clover (T. medium) - A Picture of Genomic Similarities and Differences.</title>
        <authorList>
            <person name="Dluhosova J."/>
            <person name="Istvanek J."/>
            <person name="Nedelnik J."/>
            <person name="Repkova J."/>
        </authorList>
    </citation>
    <scope>NUCLEOTIDE SEQUENCE [LARGE SCALE GENOMIC DNA]</scope>
    <source>
        <strain evidence="2">cv. 10/8</strain>
        <tissue evidence="1">Leaf</tissue>
    </source>
</reference>
<evidence type="ECO:0000313" key="1">
    <source>
        <dbReference type="EMBL" id="MCI83992.1"/>
    </source>
</evidence>